<evidence type="ECO:0000256" key="1">
    <source>
        <dbReference type="ARBA" id="ARBA00023054"/>
    </source>
</evidence>
<dbReference type="PANTHER" id="PTHR18870:SF9">
    <property type="entry name" value="PROTEIN TAG-278-RELATED"/>
    <property type="match status" value="1"/>
</dbReference>
<gene>
    <name evidence="3" type="ORF">R1sor_012816</name>
</gene>
<organism evidence="3 4">
    <name type="scientific">Riccia sorocarpa</name>
    <dbReference type="NCBI Taxonomy" id="122646"/>
    <lineage>
        <taxon>Eukaryota</taxon>
        <taxon>Viridiplantae</taxon>
        <taxon>Streptophyta</taxon>
        <taxon>Embryophyta</taxon>
        <taxon>Marchantiophyta</taxon>
        <taxon>Marchantiopsida</taxon>
        <taxon>Marchantiidae</taxon>
        <taxon>Marchantiales</taxon>
        <taxon>Ricciaceae</taxon>
        <taxon>Riccia</taxon>
    </lineage>
</organism>
<dbReference type="AlphaFoldDB" id="A0ABD3I8F0"/>
<evidence type="ECO:0000256" key="2">
    <source>
        <dbReference type="SAM" id="Coils"/>
    </source>
</evidence>
<feature type="coiled-coil region" evidence="2">
    <location>
        <begin position="206"/>
        <end position="286"/>
    </location>
</feature>
<dbReference type="Proteomes" id="UP001633002">
    <property type="component" value="Unassembled WGS sequence"/>
</dbReference>
<comment type="caution">
    <text evidence="3">The sequence shown here is derived from an EMBL/GenBank/DDBJ whole genome shotgun (WGS) entry which is preliminary data.</text>
</comment>
<protein>
    <submittedName>
        <fullName evidence="3">Uncharacterized protein</fullName>
    </submittedName>
</protein>
<feature type="coiled-coil region" evidence="2">
    <location>
        <begin position="409"/>
        <end position="436"/>
    </location>
</feature>
<proteinExistence type="predicted"/>
<evidence type="ECO:0000313" key="3">
    <source>
        <dbReference type="EMBL" id="KAL3698740.1"/>
    </source>
</evidence>
<sequence length="862" mass="99908">MARHVPAVSSTAMAGEALQDWNRLDEKLSSKLLQLTSLLHHFSAFPPESPEDNEEEIAGQHESEIHEILNETASRIRQFKTSLEYEILDNRLQETIEVMSSQYDELKKESEIELNTSKSETQAAHKAEVERLKLESFIELEKWSQDSASREAEWHAQEKEMREKLQSADEENRALVRPLLTTELDFGVDFSGAAMNHSLSLQKENLKKAMGEKDSLSTAFEALKNEAENAEKAHSSGILEWESTANHLRTELQNMTNACETNQNMIENFKAKNEESSKKMEKIHEARMQAQTEAYARNVQELESSFLLQMEELRKGSEIQLGSMEEILLRQKEEKARVKEACAKYIRDVEIVNSKLEDQESKFLSQFHTFENKIVEMEEKLGATESKGSALEEDFKSLVKRSKEHTHHSKQVARELQEARSSYSALEKKMTALAQEYGDRTMRHTKEIELLKEKLREGDCAHKLATAAASQAHELAVKQCLNDMQRLEAGHTRALAELVREHQMEIDELSTTIQAKKDEEMAEQRSKLESFLRRSKMECSEEVQLMTLEHERVVQELKDAADKKEAMLVRAHMNALKTQQEESEEGMARCKTASAEALKASEAVSQRLARDLYTAKEDHIMQIREMDERFQIQLLSMEEEWKNRLETLAEQLERRREDDQATSQRHFQSDLDDLRNSLLTSFTEEKLKLEAERRKEAHALQARISELENLRNHKDQKIRELMQEITNTKESSRATLLELKACHKKTISEMKEKQRAEMKEIRLEGTAMIEKLQRKHRTELQDSQSVVENVHLQAKEVKQQMEEKLEKLQSVVVADGPKIGWQQRFDNRESRKEDVVRIKKLQETCVQKETTIQQLHSEFIIL</sequence>
<dbReference type="PANTHER" id="PTHR18870">
    <property type="entry name" value="PROTEIN TAG-278-RELATED"/>
    <property type="match status" value="1"/>
</dbReference>
<dbReference type="EMBL" id="JBJQOH010000002">
    <property type="protein sequence ID" value="KAL3698740.1"/>
    <property type="molecule type" value="Genomic_DNA"/>
</dbReference>
<feature type="coiled-coil region" evidence="2">
    <location>
        <begin position="690"/>
        <end position="811"/>
    </location>
</feature>
<reference evidence="3 4" key="1">
    <citation type="submission" date="2024-09" db="EMBL/GenBank/DDBJ databases">
        <title>Chromosome-scale assembly of Riccia sorocarpa.</title>
        <authorList>
            <person name="Paukszto L."/>
        </authorList>
    </citation>
    <scope>NUCLEOTIDE SEQUENCE [LARGE SCALE GENOMIC DNA]</scope>
    <source>
        <strain evidence="3">LP-2024</strain>
        <tissue evidence="3">Aerial parts of the thallus</tissue>
    </source>
</reference>
<keyword evidence="1 2" id="KW-0175">Coiled coil</keyword>
<keyword evidence="4" id="KW-1185">Reference proteome</keyword>
<name>A0ABD3I8F0_9MARC</name>
<evidence type="ECO:0000313" key="4">
    <source>
        <dbReference type="Proteomes" id="UP001633002"/>
    </source>
</evidence>
<accession>A0ABD3I8F0</accession>